<dbReference type="eggNOG" id="COG0666">
    <property type="taxonomic scope" value="Bacteria"/>
</dbReference>
<dbReference type="InterPro" id="IPR036770">
    <property type="entry name" value="Ankyrin_rpt-contain_sf"/>
</dbReference>
<evidence type="ECO:0000256" key="1">
    <source>
        <dbReference type="PROSITE-ProRule" id="PRU00023"/>
    </source>
</evidence>
<dbReference type="SUPFAM" id="SSF48403">
    <property type="entry name" value="Ankyrin repeat"/>
    <property type="match status" value="1"/>
</dbReference>
<dbReference type="Pfam" id="PF00023">
    <property type="entry name" value="Ank"/>
    <property type="match status" value="2"/>
</dbReference>
<reference evidence="2 3" key="1">
    <citation type="submission" date="2014-06" db="EMBL/GenBank/DDBJ databases">
        <authorList>
            <person name="Urmite Genomes Urmite Genomes"/>
        </authorList>
    </citation>
    <scope>NUCLEOTIDE SEQUENCE [LARGE SCALE GENOMIC DNA]</scope>
</reference>
<sequence length="388" mass="44611">MFTLFANNKEKEEACVNRGLLNEFCASIWSQDSFLIDYLVNYYLSLDCSHSKSFFIEKLQEMHLKILSNPLLKETNDLHKFGYFFLICFEYKINPQDPLDNFLWFDKQNQLYPSLLLLFLRSVKEPEFHTANPIFADLGYQNLSLFMLLMRNFSFWGNFIPEIEYQFLQNLLEHSEVNLNEQNNSWGNTYLHFMISNSCSRECIRFLKTILAIDKTNLCHLNINALSKAYGTAPLHLAVAKGYRDKDSEGRQVASFLSLLETLIQAGADVNLKTATHLCHQINGSLKLSLLNSSAEQTALHIACARRDLEMMTVLMECGADTTIKNAQDLTALDVFQLPYLRRKEIVDSISGEGLNNFASYEKEHSTPDHIALCEELFRNSAEKSWAI</sequence>
<protein>
    <submittedName>
        <fullName evidence="2">Ankyrin repeat protein</fullName>
    </submittedName>
</protein>
<dbReference type="InterPro" id="IPR002110">
    <property type="entry name" value="Ankyrin_rpt"/>
</dbReference>
<dbReference type="RefSeq" id="WP_044012531.1">
    <property type="nucleotide sequence ID" value="NZ_CCVW01000004.1"/>
</dbReference>
<proteinExistence type="predicted"/>
<dbReference type="PRINTS" id="PR01415">
    <property type="entry name" value="ANKYRIN"/>
</dbReference>
<feature type="repeat" description="ANK" evidence="1">
    <location>
        <begin position="230"/>
        <end position="275"/>
    </location>
</feature>
<dbReference type="PANTHER" id="PTHR24118:SF99">
    <property type="entry name" value="POTE ANKYRIN DOMAIN FAMILY MEMBER 3C-RELATED"/>
    <property type="match status" value="1"/>
</dbReference>
<dbReference type="Proteomes" id="UP000044071">
    <property type="component" value="Unassembled WGS sequence"/>
</dbReference>
<feature type="repeat" description="ANK" evidence="1">
    <location>
        <begin position="295"/>
        <end position="327"/>
    </location>
</feature>
<dbReference type="PROSITE" id="PS50297">
    <property type="entry name" value="ANK_REP_REGION"/>
    <property type="match status" value="2"/>
</dbReference>
<dbReference type="OrthoDB" id="13225at2"/>
<keyword evidence="1" id="KW-0040">ANK repeat</keyword>
<dbReference type="EMBL" id="CCSB01000004">
    <property type="protein sequence ID" value="CDZ79318.1"/>
    <property type="molecule type" value="Genomic_DNA"/>
</dbReference>
<dbReference type="AlphaFoldDB" id="A0A078L5U6"/>
<organism evidence="2 3">
    <name type="scientific">Legionella massiliensis</name>
    <dbReference type="NCBI Taxonomy" id="1034943"/>
    <lineage>
        <taxon>Bacteria</taxon>
        <taxon>Pseudomonadati</taxon>
        <taxon>Pseudomonadota</taxon>
        <taxon>Gammaproteobacteria</taxon>
        <taxon>Legionellales</taxon>
        <taxon>Legionellaceae</taxon>
        <taxon>Legionella</taxon>
    </lineage>
</organism>
<accession>A0A078L5U6</accession>
<gene>
    <name evidence="2" type="ORF">BN59_03636</name>
</gene>
<keyword evidence="3" id="KW-1185">Reference proteome</keyword>
<evidence type="ECO:0000313" key="2">
    <source>
        <dbReference type="EMBL" id="CDZ79318.1"/>
    </source>
</evidence>
<dbReference type="PROSITE" id="PS50088">
    <property type="entry name" value="ANK_REPEAT"/>
    <property type="match status" value="2"/>
</dbReference>
<dbReference type="PANTHER" id="PTHR24118">
    <property type="entry name" value="POTE ANKYRIN DOMAIN"/>
    <property type="match status" value="1"/>
</dbReference>
<dbReference type="Gene3D" id="1.25.40.20">
    <property type="entry name" value="Ankyrin repeat-containing domain"/>
    <property type="match status" value="1"/>
</dbReference>
<evidence type="ECO:0000313" key="3">
    <source>
        <dbReference type="Proteomes" id="UP000044071"/>
    </source>
</evidence>
<name>A0A078L5U6_9GAMM</name>
<dbReference type="SMART" id="SM00248">
    <property type="entry name" value="ANK"/>
    <property type="match status" value="3"/>
</dbReference>
<dbReference type="STRING" id="1034943.BN59_03636"/>